<dbReference type="AlphaFoldDB" id="A0A8H3QRY7"/>
<organism evidence="1 2">
    <name type="scientific">Rhizophagus clarus</name>
    <dbReference type="NCBI Taxonomy" id="94130"/>
    <lineage>
        <taxon>Eukaryota</taxon>
        <taxon>Fungi</taxon>
        <taxon>Fungi incertae sedis</taxon>
        <taxon>Mucoromycota</taxon>
        <taxon>Glomeromycotina</taxon>
        <taxon>Glomeromycetes</taxon>
        <taxon>Glomerales</taxon>
        <taxon>Glomeraceae</taxon>
        <taxon>Rhizophagus</taxon>
    </lineage>
</organism>
<name>A0A8H3QRY7_9GLOM</name>
<sequence length="74" mass="8340">MSNKNIREFLEGVANICLNLRRLSISSLDKSIHMGIKEHICTIIRKQNKLTALQLRLGSSLNGIHLSLESQNIL</sequence>
<dbReference type="EMBL" id="BLAL01000193">
    <property type="protein sequence ID" value="GES89973.1"/>
    <property type="molecule type" value="Genomic_DNA"/>
</dbReference>
<comment type="caution">
    <text evidence="1">The sequence shown here is derived from an EMBL/GenBank/DDBJ whole genome shotgun (WGS) entry which is preliminary data.</text>
</comment>
<gene>
    <name evidence="1" type="ORF">RCL2_001683600</name>
</gene>
<accession>A0A8H3QRY7</accession>
<evidence type="ECO:0000313" key="2">
    <source>
        <dbReference type="Proteomes" id="UP000615446"/>
    </source>
</evidence>
<protein>
    <submittedName>
        <fullName evidence="1">Uncharacterized protein</fullName>
    </submittedName>
</protein>
<proteinExistence type="predicted"/>
<reference evidence="1" key="1">
    <citation type="submission" date="2019-10" db="EMBL/GenBank/DDBJ databases">
        <title>Conservation and host-specific expression of non-tandemly repeated heterogenous ribosome RNA gene in arbuscular mycorrhizal fungi.</title>
        <authorList>
            <person name="Maeda T."/>
            <person name="Kobayashi Y."/>
            <person name="Nakagawa T."/>
            <person name="Ezawa T."/>
            <person name="Yamaguchi K."/>
            <person name="Bino T."/>
            <person name="Nishimoto Y."/>
            <person name="Shigenobu S."/>
            <person name="Kawaguchi M."/>
        </authorList>
    </citation>
    <scope>NUCLEOTIDE SEQUENCE</scope>
    <source>
        <strain evidence="1">HR1</strain>
    </source>
</reference>
<dbReference type="Proteomes" id="UP000615446">
    <property type="component" value="Unassembled WGS sequence"/>
</dbReference>
<evidence type="ECO:0000313" key="1">
    <source>
        <dbReference type="EMBL" id="GES89973.1"/>
    </source>
</evidence>